<dbReference type="PROSITE" id="PS51352">
    <property type="entry name" value="THIOREDOXIN_2"/>
    <property type="match status" value="1"/>
</dbReference>
<dbReference type="InterPro" id="IPR050553">
    <property type="entry name" value="Thioredoxin_ResA/DsbE_sf"/>
</dbReference>
<evidence type="ECO:0000313" key="8">
    <source>
        <dbReference type="EMBL" id="KXP00761.1"/>
    </source>
</evidence>
<evidence type="ECO:0000256" key="3">
    <source>
        <dbReference type="ARBA" id="ARBA00022692"/>
    </source>
</evidence>
<comment type="subcellular location">
    <subcellularLocation>
        <location evidence="1">Cell membrane</location>
        <topology evidence="1">Multi-pass membrane protein</topology>
    </subcellularLocation>
</comment>
<comment type="caution">
    <text evidence="8">The sequence shown here is derived from an EMBL/GenBank/DDBJ whole genome shotgun (WGS) entry which is preliminary data.</text>
</comment>
<keyword evidence="3 6" id="KW-0812">Transmembrane</keyword>
<dbReference type="Pfam" id="PF17991">
    <property type="entry name" value="Thioredoxin_10"/>
    <property type="match status" value="1"/>
</dbReference>
<dbReference type="InterPro" id="IPR013766">
    <property type="entry name" value="Thioredoxin_domain"/>
</dbReference>
<dbReference type="InterPro" id="IPR000866">
    <property type="entry name" value="AhpC/TSA"/>
</dbReference>
<feature type="transmembrane region" description="Helical" evidence="6">
    <location>
        <begin position="203"/>
        <end position="220"/>
    </location>
</feature>
<evidence type="ECO:0000256" key="4">
    <source>
        <dbReference type="ARBA" id="ARBA00022989"/>
    </source>
</evidence>
<reference evidence="8 9" key="1">
    <citation type="submission" date="2016-02" db="EMBL/GenBank/DDBJ databases">
        <authorList>
            <person name="Teng J.L."/>
            <person name="Tang Y."/>
            <person name="Huang Y."/>
            <person name="Guo F."/>
            <person name="Wei W."/>
            <person name="Chen J.H."/>
            <person name="Wong S.Y."/>
            <person name="Lau S.K."/>
            <person name="Woo P.C."/>
        </authorList>
    </citation>
    <scope>NUCLEOTIDE SEQUENCE [LARGE SCALE GENOMIC DNA]</scope>
    <source>
        <strain evidence="8 9">JCM 13375</strain>
    </source>
</reference>
<accession>A0A137ZRE7</accession>
<evidence type="ECO:0000256" key="1">
    <source>
        <dbReference type="ARBA" id="ARBA00004651"/>
    </source>
</evidence>
<dbReference type="Pfam" id="PF00578">
    <property type="entry name" value="AhpC-TSA"/>
    <property type="match status" value="1"/>
</dbReference>
<name>A0A137ZRE7_9ACTN</name>
<feature type="transmembrane region" description="Helical" evidence="6">
    <location>
        <begin position="6"/>
        <end position="30"/>
    </location>
</feature>
<dbReference type="RefSeq" id="WP_068743949.1">
    <property type="nucleotide sequence ID" value="NZ_LSRE01000003.1"/>
</dbReference>
<keyword evidence="2" id="KW-1003">Cell membrane</keyword>
<dbReference type="Gene3D" id="2.60.120.260">
    <property type="entry name" value="Galactose-binding domain-like"/>
    <property type="match status" value="1"/>
</dbReference>
<feature type="transmembrane region" description="Helical" evidence="6">
    <location>
        <begin position="123"/>
        <end position="151"/>
    </location>
</feature>
<gene>
    <name evidence="8" type="ORF">AXK61_14295</name>
</gene>
<dbReference type="InterPro" id="IPR036249">
    <property type="entry name" value="Thioredoxin-like_sf"/>
</dbReference>
<keyword evidence="9" id="KW-1185">Reference proteome</keyword>
<feature type="transmembrane region" description="Helical" evidence="6">
    <location>
        <begin position="80"/>
        <end position="102"/>
    </location>
</feature>
<protein>
    <submittedName>
        <fullName evidence="8">Thiol:disulfide interchange protein</fullName>
    </submittedName>
</protein>
<dbReference type="InterPro" id="IPR041017">
    <property type="entry name" value="Thioredoxin_10"/>
</dbReference>
<dbReference type="Proteomes" id="UP000070409">
    <property type="component" value="Unassembled WGS sequence"/>
</dbReference>
<dbReference type="EMBL" id="LSRE01000003">
    <property type="protein sequence ID" value="KXP00761.1"/>
    <property type="molecule type" value="Genomic_DNA"/>
</dbReference>
<dbReference type="PANTHER" id="PTHR42852">
    <property type="entry name" value="THIOL:DISULFIDE INTERCHANGE PROTEIN DSBE"/>
    <property type="match status" value="1"/>
</dbReference>
<dbReference type="PANTHER" id="PTHR42852:SF13">
    <property type="entry name" value="PROTEIN DIPZ"/>
    <property type="match status" value="1"/>
</dbReference>
<dbReference type="Gene3D" id="3.40.30.10">
    <property type="entry name" value="Glutaredoxin"/>
    <property type="match status" value="1"/>
</dbReference>
<evidence type="ECO:0000259" key="7">
    <source>
        <dbReference type="PROSITE" id="PS51352"/>
    </source>
</evidence>
<feature type="transmembrane region" description="Helical" evidence="6">
    <location>
        <begin position="163"/>
        <end position="182"/>
    </location>
</feature>
<dbReference type="SUPFAM" id="SSF52833">
    <property type="entry name" value="Thioredoxin-like"/>
    <property type="match status" value="1"/>
</dbReference>
<feature type="domain" description="Thioredoxin" evidence="7">
    <location>
        <begin position="268"/>
        <end position="413"/>
    </location>
</feature>
<dbReference type="Pfam" id="PF02683">
    <property type="entry name" value="DsbD_TM"/>
    <property type="match status" value="1"/>
</dbReference>
<organism evidence="8 9">
    <name type="scientific">Tsukamurella pseudospumae</name>
    <dbReference type="NCBI Taxonomy" id="239498"/>
    <lineage>
        <taxon>Bacteria</taxon>
        <taxon>Bacillati</taxon>
        <taxon>Actinomycetota</taxon>
        <taxon>Actinomycetes</taxon>
        <taxon>Mycobacteriales</taxon>
        <taxon>Tsukamurellaceae</taxon>
        <taxon>Tsukamurella</taxon>
    </lineage>
</organism>
<evidence type="ECO:0000256" key="2">
    <source>
        <dbReference type="ARBA" id="ARBA00022475"/>
    </source>
</evidence>
<keyword evidence="5 6" id="KW-0472">Membrane</keyword>
<sequence>MTDLALPLVGLVGGVLAGVSPCVLPVLPVVLLGSAGTGPDGAPTSRARPVAIVAGLVLSFSLFTLFGTVVLSLLHLPTGLIRWVGIGALLLLGAAMLVPPLERLLERPFARLPQRVPGLRGDGAAGGFALGVALGAVYVPCAGPVLAAIALAGATDTIGPRTLVLTAAFAVGTAIPLLAIALTGHRLADRVRALQRRQRTIRAVGGVLVIALAVALALNVTDLIQRRVPDYTQAVGDRLGAAAIAPRVSGTGSLQQCQQAASTGTAQLADCGRAPEFAGIDPWIGGAPRTMDGLRGKVVLVDFWAYSCINCQRELPHAEAWWKNYRDLGFEVIGVHTPEYAFEHDVGNVTAGARKLGLTFPIAVDNRSATWAAYRNVAWPAGYLVDATGAIRLVTLGEGHYDRTEAAIRSLLLAAHPGAVLPPATDVPDATPRNADRTPELYLGAGKQQGYGGTGDYEVGTRVFGRPETVQPNTFALAGTWTVGAEDIRAGSGASLTLAYTAQRVYLDVGGTGTLTVSQDGATRTIAVDGPPDIRTVVDRPASGTGTVTVDLSPGLTAYSFTFG</sequence>
<evidence type="ECO:0000256" key="5">
    <source>
        <dbReference type="ARBA" id="ARBA00023136"/>
    </source>
</evidence>
<evidence type="ECO:0000256" key="6">
    <source>
        <dbReference type="SAM" id="Phobius"/>
    </source>
</evidence>
<keyword evidence="4 6" id="KW-1133">Transmembrane helix</keyword>
<evidence type="ECO:0000313" key="9">
    <source>
        <dbReference type="Proteomes" id="UP000070409"/>
    </source>
</evidence>
<dbReference type="InterPro" id="IPR003834">
    <property type="entry name" value="Cyt_c_assmbl_TM_dom"/>
</dbReference>
<proteinExistence type="predicted"/>
<feature type="transmembrane region" description="Helical" evidence="6">
    <location>
        <begin position="50"/>
        <end position="74"/>
    </location>
</feature>